<comment type="caution">
    <text evidence="1">The sequence shown here is derived from an EMBL/GenBank/DDBJ whole genome shotgun (WGS) entry which is preliminary data.</text>
</comment>
<sequence>MRPVLGRLHAQGLDGPRPGTLVDVVRHLGCVQSQLHDMALWGVGRRLPGTTLAELQQAFDTGEVLRTHVLRPTWHLVAPDDLPWLQALTGPRVRRLLETTNRSIGLTSDVVDRGASLVVEALADGRPRTRRELADVLAASGLVLTGQAVAHVVISAEIDAAIASGPMDGKQHTYRLIETRPVERSRDELLAEVARRYAAGHGPVRDRDLAWWTSLTLTDSRRAIDLAGLRPLDVDGVTHWALDEPVESEPPEVMLLPNFDEYVSYARDPGDDDGIAGAGGEVMRAAGLLFVAGRLAGSWTRTLAARTVAIDVRSAAPTTASLRRGLQAEADAFGRFVEREPRLSIAD</sequence>
<dbReference type="OrthoDB" id="9148135at2"/>
<evidence type="ECO:0000313" key="2">
    <source>
        <dbReference type="Proteomes" id="UP000265581"/>
    </source>
</evidence>
<dbReference type="EMBL" id="QUBR01000003">
    <property type="protein sequence ID" value="REK68976.1"/>
    <property type="molecule type" value="Genomic_DNA"/>
</dbReference>
<dbReference type="PANTHER" id="PTHR38479">
    <property type="entry name" value="LMO0824 PROTEIN"/>
    <property type="match status" value="1"/>
</dbReference>
<dbReference type="Pfam" id="PF06224">
    <property type="entry name" value="AlkZ-like"/>
    <property type="match status" value="1"/>
</dbReference>
<dbReference type="GO" id="GO:0003677">
    <property type="term" value="F:DNA binding"/>
    <property type="evidence" value="ECO:0007669"/>
    <property type="project" value="UniProtKB-KW"/>
</dbReference>
<dbReference type="PANTHER" id="PTHR38479:SF2">
    <property type="entry name" value="WINGED HELIX DNA-BINDING DOMAIN-CONTAINING PROTEIN"/>
    <property type="match status" value="1"/>
</dbReference>
<dbReference type="AlphaFoldDB" id="A0A371P0V0"/>
<proteinExistence type="predicted"/>
<reference evidence="1 2" key="1">
    <citation type="submission" date="2018-08" db="EMBL/GenBank/DDBJ databases">
        <title>Aeromicrobium sp. M2KJ-4, whole genome shotgun sequence.</title>
        <authorList>
            <person name="Tuo L."/>
        </authorList>
    </citation>
    <scope>NUCLEOTIDE SEQUENCE [LARGE SCALE GENOMIC DNA]</scope>
    <source>
        <strain evidence="1 2">M2KJ-4</strain>
    </source>
</reference>
<accession>A0A371P0V0</accession>
<dbReference type="RefSeq" id="WP_119705898.1">
    <property type="nucleotide sequence ID" value="NZ_JBHSOI010000001.1"/>
</dbReference>
<keyword evidence="1" id="KW-0238">DNA-binding</keyword>
<evidence type="ECO:0000313" key="1">
    <source>
        <dbReference type="EMBL" id="REK68976.1"/>
    </source>
</evidence>
<protein>
    <submittedName>
        <fullName evidence="1">Winged helix DNA-binding domain-containing protein</fullName>
    </submittedName>
</protein>
<name>A0A371P0V0_9ACTN</name>
<keyword evidence="2" id="KW-1185">Reference proteome</keyword>
<dbReference type="Proteomes" id="UP000265581">
    <property type="component" value="Unassembled WGS sequence"/>
</dbReference>
<gene>
    <name evidence="1" type="ORF">DX116_19155</name>
</gene>
<organism evidence="1 2">
    <name type="scientific">Aeromicrobium endophyticum</name>
    <dbReference type="NCBI Taxonomy" id="2292704"/>
    <lineage>
        <taxon>Bacteria</taxon>
        <taxon>Bacillati</taxon>
        <taxon>Actinomycetota</taxon>
        <taxon>Actinomycetes</taxon>
        <taxon>Propionibacteriales</taxon>
        <taxon>Nocardioidaceae</taxon>
        <taxon>Aeromicrobium</taxon>
    </lineage>
</organism>
<dbReference type="InterPro" id="IPR009351">
    <property type="entry name" value="AlkZ-like"/>
</dbReference>